<name>A0A841G959_9GAMM</name>
<feature type="transmembrane region" description="Helical" evidence="9">
    <location>
        <begin position="89"/>
        <end position="110"/>
    </location>
</feature>
<evidence type="ECO:0000313" key="11">
    <source>
        <dbReference type="Proteomes" id="UP000585721"/>
    </source>
</evidence>
<dbReference type="PANTHER" id="PTHR30586">
    <property type="entry name" value="ELECTRON TRANSPORT COMPLEX PROTEIN RNFE"/>
    <property type="match status" value="1"/>
</dbReference>
<dbReference type="InterPro" id="IPR003667">
    <property type="entry name" value="NqrDE/RnfAE"/>
</dbReference>
<evidence type="ECO:0000256" key="4">
    <source>
        <dbReference type="ARBA" id="ARBA00022692"/>
    </source>
</evidence>
<dbReference type="Pfam" id="PF02508">
    <property type="entry name" value="Rnf-Nqr"/>
    <property type="match status" value="1"/>
</dbReference>
<evidence type="ECO:0000256" key="7">
    <source>
        <dbReference type="ARBA" id="ARBA00022989"/>
    </source>
</evidence>
<dbReference type="GO" id="GO:0022900">
    <property type="term" value="P:electron transport chain"/>
    <property type="evidence" value="ECO:0007669"/>
    <property type="project" value="UniProtKB-UniRule"/>
</dbReference>
<gene>
    <name evidence="9" type="primary">rnfE</name>
    <name evidence="10" type="ORF">HNR75_001592</name>
</gene>
<dbReference type="HAMAP" id="MF_00478">
    <property type="entry name" value="RsxE_RnfE"/>
    <property type="match status" value="1"/>
</dbReference>
<protein>
    <recommendedName>
        <fullName evidence="9">Ion-translocating oxidoreductase complex subunit E</fullName>
        <ecNumber evidence="9">7.-.-.-</ecNumber>
    </recommendedName>
    <alternativeName>
        <fullName evidence="9">Rnf electron transport complex subunit E</fullName>
    </alternativeName>
</protein>
<organism evidence="10 11">
    <name type="scientific">Tolumonas osonensis</name>
    <dbReference type="NCBI Taxonomy" id="675874"/>
    <lineage>
        <taxon>Bacteria</taxon>
        <taxon>Pseudomonadati</taxon>
        <taxon>Pseudomonadota</taxon>
        <taxon>Gammaproteobacteria</taxon>
        <taxon>Aeromonadales</taxon>
        <taxon>Aeromonadaceae</taxon>
        <taxon>Tolumonas</taxon>
    </lineage>
</organism>
<dbReference type="PANTHER" id="PTHR30586:SF0">
    <property type="entry name" value="ION-TRANSLOCATING OXIDOREDUCTASE COMPLEX SUBUNIT E"/>
    <property type="match status" value="1"/>
</dbReference>
<keyword evidence="4 9" id="KW-0812">Transmembrane</keyword>
<evidence type="ECO:0000256" key="9">
    <source>
        <dbReference type="HAMAP-Rule" id="MF_00478"/>
    </source>
</evidence>
<dbReference type="EMBL" id="JACHGR010000005">
    <property type="protein sequence ID" value="MBB6055674.1"/>
    <property type="molecule type" value="Genomic_DNA"/>
</dbReference>
<keyword evidence="7 9" id="KW-1133">Transmembrane helix</keyword>
<comment type="similarity">
    <text evidence="9">Belongs to the NqrDE/RnfAE family.</text>
</comment>
<dbReference type="EC" id="7.-.-.-" evidence="9"/>
<accession>A0A841G959</accession>
<feature type="transmembrane region" description="Helical" evidence="9">
    <location>
        <begin position="56"/>
        <end position="77"/>
    </location>
</feature>
<proteinExistence type="inferred from homology"/>
<keyword evidence="6 9" id="KW-0249">Electron transport</keyword>
<feature type="transmembrane region" description="Helical" evidence="9">
    <location>
        <begin position="116"/>
        <end position="133"/>
    </location>
</feature>
<evidence type="ECO:0000256" key="5">
    <source>
        <dbReference type="ARBA" id="ARBA00022967"/>
    </source>
</evidence>
<dbReference type="AlphaFoldDB" id="A0A841G959"/>
<dbReference type="PIRSF" id="PIRSF006102">
    <property type="entry name" value="NQR_DE"/>
    <property type="match status" value="1"/>
</dbReference>
<evidence type="ECO:0000256" key="8">
    <source>
        <dbReference type="ARBA" id="ARBA00023136"/>
    </source>
</evidence>
<dbReference type="NCBIfam" id="TIGR01948">
    <property type="entry name" value="rnfE"/>
    <property type="match status" value="1"/>
</dbReference>
<feature type="transmembrane region" description="Helical" evidence="9">
    <location>
        <begin position="201"/>
        <end position="220"/>
    </location>
</feature>
<evidence type="ECO:0000313" key="10">
    <source>
        <dbReference type="EMBL" id="MBB6055674.1"/>
    </source>
</evidence>
<keyword evidence="11" id="KW-1185">Reference proteome</keyword>
<sequence>MESSPKGCHDLSPQQKVSGNGLAEITKQGLWKNNPILVQILGLCPTLAVTNTAANAIGMGIATMLVLTLSNLGVSLFRRWIPNEIRIPVYVLLIAALVTCLQLVMNAYFYELYKSLGIFIALIVTNCIVAGRAEAFASKNSPLKSVFDGFMMGMGFAITLFMMGAIREILGEGTLFAGADVLFGPWAAALRVDVYHSDTTFLLAILPPGAFLVLGFLIAAKNAINTRFARKKAPVRAQVERVRVTTF</sequence>
<comment type="function">
    <text evidence="9">Part of a membrane-bound complex that couples electron transfer with translocation of ions across the membrane.</text>
</comment>
<reference evidence="10 11" key="1">
    <citation type="submission" date="2020-08" db="EMBL/GenBank/DDBJ databases">
        <title>Genomic Encyclopedia of Type Strains, Phase IV (KMG-IV): sequencing the most valuable type-strain genomes for metagenomic binning, comparative biology and taxonomic classification.</title>
        <authorList>
            <person name="Goeker M."/>
        </authorList>
    </citation>
    <scope>NUCLEOTIDE SEQUENCE [LARGE SCALE GENOMIC DNA]</scope>
    <source>
        <strain evidence="10 11">DSM 22975</strain>
    </source>
</reference>
<feature type="transmembrane region" description="Helical" evidence="9">
    <location>
        <begin position="145"/>
        <end position="166"/>
    </location>
</feature>
<dbReference type="InterPro" id="IPR010968">
    <property type="entry name" value="RnfE"/>
</dbReference>
<evidence type="ECO:0000256" key="6">
    <source>
        <dbReference type="ARBA" id="ARBA00022982"/>
    </source>
</evidence>
<keyword evidence="8 9" id="KW-0472">Membrane</keyword>
<comment type="subcellular location">
    <subcellularLocation>
        <location evidence="9">Cell inner membrane</location>
        <topology evidence="9">Multi-pass membrane protein</topology>
    </subcellularLocation>
    <subcellularLocation>
        <location evidence="1">Endomembrane system</location>
        <topology evidence="1">Multi-pass membrane protein</topology>
    </subcellularLocation>
</comment>
<evidence type="ECO:0000256" key="3">
    <source>
        <dbReference type="ARBA" id="ARBA00022519"/>
    </source>
</evidence>
<dbReference type="GO" id="GO:0012505">
    <property type="term" value="C:endomembrane system"/>
    <property type="evidence" value="ECO:0007669"/>
    <property type="project" value="UniProtKB-SubCell"/>
</dbReference>
<dbReference type="Proteomes" id="UP000585721">
    <property type="component" value="Unassembled WGS sequence"/>
</dbReference>
<comment type="subunit">
    <text evidence="9">The complex is composed of six subunits: RnfA, RnfB, RnfC, RnfD, RnfE and RnfG.</text>
</comment>
<keyword evidence="5 9" id="KW-1278">Translocase</keyword>
<comment type="caution">
    <text evidence="10">The sequence shown here is derived from an EMBL/GenBank/DDBJ whole genome shotgun (WGS) entry which is preliminary data.</text>
</comment>
<dbReference type="RefSeq" id="WP_188026428.1">
    <property type="nucleotide sequence ID" value="NZ_JACHGR010000005.1"/>
</dbReference>
<evidence type="ECO:0000256" key="1">
    <source>
        <dbReference type="ARBA" id="ARBA00004127"/>
    </source>
</evidence>
<keyword evidence="2 9" id="KW-0813">Transport</keyword>
<dbReference type="NCBIfam" id="NF009070">
    <property type="entry name" value="PRK12405.1"/>
    <property type="match status" value="1"/>
</dbReference>
<dbReference type="GO" id="GO:0005886">
    <property type="term" value="C:plasma membrane"/>
    <property type="evidence" value="ECO:0007669"/>
    <property type="project" value="UniProtKB-SubCell"/>
</dbReference>
<keyword evidence="3 9" id="KW-0997">Cell inner membrane</keyword>
<evidence type="ECO:0000256" key="2">
    <source>
        <dbReference type="ARBA" id="ARBA00022448"/>
    </source>
</evidence>
<keyword evidence="9" id="KW-1003">Cell membrane</keyword>